<sequence>MPFHCNWIPNKRTDILWRLLHRALPLGYCLRHMNTAENSNCIWCEELQTIEHFTFECPISQHVWNIGYQMLNDTSNITIPTSFNDIIFCTQLSSANIKRAVKWLNINIVYEIWRLYTSTKWGNNITKFTNIPVIITHHLNRELMVLQQLPQTVNKAINQPYPNVKYNEFL</sequence>
<accession>A0A9N9CTE1</accession>
<feature type="domain" description="Reverse transcriptase zinc-binding" evidence="1">
    <location>
        <begin position="6"/>
        <end position="64"/>
    </location>
</feature>
<dbReference type="Proteomes" id="UP000789759">
    <property type="component" value="Unassembled WGS sequence"/>
</dbReference>
<gene>
    <name evidence="2" type="ORF">CPELLU_LOCUS7504</name>
</gene>
<keyword evidence="3" id="KW-1185">Reference proteome</keyword>
<proteinExistence type="predicted"/>
<reference evidence="2" key="1">
    <citation type="submission" date="2021-06" db="EMBL/GenBank/DDBJ databases">
        <authorList>
            <person name="Kallberg Y."/>
            <person name="Tangrot J."/>
            <person name="Rosling A."/>
        </authorList>
    </citation>
    <scope>NUCLEOTIDE SEQUENCE</scope>
    <source>
        <strain evidence="2">FL966</strain>
    </source>
</reference>
<feature type="non-terminal residue" evidence="2">
    <location>
        <position position="1"/>
    </location>
</feature>
<evidence type="ECO:0000259" key="1">
    <source>
        <dbReference type="Pfam" id="PF13966"/>
    </source>
</evidence>
<dbReference type="InterPro" id="IPR026960">
    <property type="entry name" value="RVT-Znf"/>
</dbReference>
<dbReference type="OrthoDB" id="166174at2759"/>
<dbReference type="AlphaFoldDB" id="A0A9N9CTE1"/>
<protein>
    <submittedName>
        <fullName evidence="2">7360_t:CDS:1</fullName>
    </submittedName>
</protein>
<organism evidence="2 3">
    <name type="scientific">Cetraspora pellucida</name>
    <dbReference type="NCBI Taxonomy" id="1433469"/>
    <lineage>
        <taxon>Eukaryota</taxon>
        <taxon>Fungi</taxon>
        <taxon>Fungi incertae sedis</taxon>
        <taxon>Mucoromycota</taxon>
        <taxon>Glomeromycotina</taxon>
        <taxon>Glomeromycetes</taxon>
        <taxon>Diversisporales</taxon>
        <taxon>Gigasporaceae</taxon>
        <taxon>Cetraspora</taxon>
    </lineage>
</organism>
<name>A0A9N9CTE1_9GLOM</name>
<evidence type="ECO:0000313" key="2">
    <source>
        <dbReference type="EMBL" id="CAG8612131.1"/>
    </source>
</evidence>
<comment type="caution">
    <text evidence="2">The sequence shown here is derived from an EMBL/GenBank/DDBJ whole genome shotgun (WGS) entry which is preliminary data.</text>
</comment>
<dbReference type="Pfam" id="PF13966">
    <property type="entry name" value="zf-RVT"/>
    <property type="match status" value="1"/>
</dbReference>
<dbReference type="EMBL" id="CAJVQA010005057">
    <property type="protein sequence ID" value="CAG8612131.1"/>
    <property type="molecule type" value="Genomic_DNA"/>
</dbReference>
<evidence type="ECO:0000313" key="3">
    <source>
        <dbReference type="Proteomes" id="UP000789759"/>
    </source>
</evidence>